<dbReference type="Pfam" id="PF00059">
    <property type="entry name" value="Lectin_C"/>
    <property type="match status" value="1"/>
</dbReference>
<organism evidence="4">
    <name type="scientific">Darwinula stevensoni</name>
    <dbReference type="NCBI Taxonomy" id="69355"/>
    <lineage>
        <taxon>Eukaryota</taxon>
        <taxon>Metazoa</taxon>
        <taxon>Ecdysozoa</taxon>
        <taxon>Arthropoda</taxon>
        <taxon>Crustacea</taxon>
        <taxon>Oligostraca</taxon>
        <taxon>Ostracoda</taxon>
        <taxon>Podocopa</taxon>
        <taxon>Podocopida</taxon>
        <taxon>Darwinulocopina</taxon>
        <taxon>Darwinuloidea</taxon>
        <taxon>Darwinulidae</taxon>
        <taxon>Darwinula</taxon>
    </lineage>
</organism>
<dbReference type="PROSITE" id="PS00615">
    <property type="entry name" value="C_TYPE_LECTIN_1"/>
    <property type="match status" value="1"/>
</dbReference>
<dbReference type="Gene3D" id="3.10.100.10">
    <property type="entry name" value="Mannose-Binding Protein A, subunit A"/>
    <property type="match status" value="1"/>
</dbReference>
<dbReference type="EMBL" id="CAJPEV010006425">
    <property type="protein sequence ID" value="CAG0904113.1"/>
    <property type="molecule type" value="Genomic_DNA"/>
</dbReference>
<dbReference type="OrthoDB" id="418245at2759"/>
<keyword evidence="2" id="KW-0812">Transmembrane</keyword>
<dbReference type="SMART" id="SM00034">
    <property type="entry name" value="CLECT"/>
    <property type="match status" value="1"/>
</dbReference>
<dbReference type="CDD" id="cd00037">
    <property type="entry name" value="CLECT"/>
    <property type="match status" value="1"/>
</dbReference>
<dbReference type="AlphaFoldDB" id="A0A7R9FSN2"/>
<keyword evidence="2" id="KW-1133">Transmembrane helix</keyword>
<dbReference type="InterPro" id="IPR016187">
    <property type="entry name" value="CTDL_fold"/>
</dbReference>
<feature type="domain" description="C-type lectin" evidence="3">
    <location>
        <begin position="140"/>
        <end position="272"/>
    </location>
</feature>
<evidence type="ECO:0000313" key="4">
    <source>
        <dbReference type="EMBL" id="CAD7253700.1"/>
    </source>
</evidence>
<keyword evidence="1" id="KW-1015">Disulfide bond</keyword>
<name>A0A7R9FSN2_9CRUS</name>
<dbReference type="Proteomes" id="UP000677054">
    <property type="component" value="Unassembled WGS sequence"/>
</dbReference>
<evidence type="ECO:0000256" key="2">
    <source>
        <dbReference type="SAM" id="Phobius"/>
    </source>
</evidence>
<dbReference type="EMBL" id="LR905942">
    <property type="protein sequence ID" value="CAD7253700.1"/>
    <property type="molecule type" value="Genomic_DNA"/>
</dbReference>
<evidence type="ECO:0000256" key="1">
    <source>
        <dbReference type="ARBA" id="ARBA00023157"/>
    </source>
</evidence>
<proteinExistence type="predicted"/>
<keyword evidence="5" id="KW-1185">Reference proteome</keyword>
<dbReference type="SUPFAM" id="SSF56436">
    <property type="entry name" value="C-type lectin-like"/>
    <property type="match status" value="1"/>
</dbReference>
<dbReference type="InterPro" id="IPR018378">
    <property type="entry name" value="C-type_lectin_CS"/>
</dbReference>
<evidence type="ECO:0000313" key="5">
    <source>
        <dbReference type="Proteomes" id="UP000677054"/>
    </source>
</evidence>
<keyword evidence="2" id="KW-0472">Membrane</keyword>
<dbReference type="InterPro" id="IPR016186">
    <property type="entry name" value="C-type_lectin-like/link_sf"/>
</dbReference>
<reference evidence="4" key="1">
    <citation type="submission" date="2020-11" db="EMBL/GenBank/DDBJ databases">
        <authorList>
            <person name="Tran Van P."/>
        </authorList>
    </citation>
    <scope>NUCLEOTIDE SEQUENCE</scope>
</reference>
<dbReference type="InterPro" id="IPR001304">
    <property type="entry name" value="C-type_lectin-like"/>
</dbReference>
<accession>A0A7R9FSN2</accession>
<gene>
    <name evidence="4" type="ORF">DSTB1V02_LOCUS13447</name>
</gene>
<sequence length="277" mass="31012">MVQKRKMMLRRLDLVQIFLIGGCRMYALYEPLSLHLASKRDRGRMKQLLWFLVWFVWGAMGTITTQQFFAPQNSNMKITSPIRELLVLSELQCAMACKQNSTCLSYSVTYSSGSLICRFGYRYDEPRAADADSKFFYRDVPAGYNLVPGTRSYVKMTVQSIPGSNTATACKNEGSLLVSSTDEAVHNYTKQLWANRPSGSNFVVGGVSVANRNTWIFPDGTNLTVTGLGQAGFCSSEPNGDPGYCLHFWVHDPFPCWADTPCSTIYDGYICEIKVPD</sequence>
<protein>
    <recommendedName>
        <fullName evidence="3">C-type lectin domain-containing protein</fullName>
    </recommendedName>
</protein>
<evidence type="ECO:0000259" key="3">
    <source>
        <dbReference type="SMART" id="SM00034"/>
    </source>
</evidence>
<feature type="transmembrane region" description="Helical" evidence="2">
    <location>
        <begin position="49"/>
        <end position="70"/>
    </location>
</feature>